<name>A0AA38IGF0_9CUCU</name>
<evidence type="ECO:0000313" key="3">
    <source>
        <dbReference type="Proteomes" id="UP001168821"/>
    </source>
</evidence>
<evidence type="ECO:0000313" key="2">
    <source>
        <dbReference type="EMBL" id="KAJ3655815.1"/>
    </source>
</evidence>
<dbReference type="AlphaFoldDB" id="A0AA38IGF0"/>
<keyword evidence="3" id="KW-1185">Reference proteome</keyword>
<accession>A0AA38IGF0</accession>
<sequence length="104" mass="12139">MAKLKPRGPRRRALEANELLQLSTNWAQLADALLNRFDQALLPGDALQKFRNCRQRQDECAQEYSERLQIIAASVIIFLIRIFLEEFVKTVESNEIITNELFYI</sequence>
<dbReference type="Proteomes" id="UP001168821">
    <property type="component" value="Unassembled WGS sequence"/>
</dbReference>
<proteinExistence type="predicted"/>
<organism evidence="2 3">
    <name type="scientific">Zophobas morio</name>
    <dbReference type="NCBI Taxonomy" id="2755281"/>
    <lineage>
        <taxon>Eukaryota</taxon>
        <taxon>Metazoa</taxon>
        <taxon>Ecdysozoa</taxon>
        <taxon>Arthropoda</taxon>
        <taxon>Hexapoda</taxon>
        <taxon>Insecta</taxon>
        <taxon>Pterygota</taxon>
        <taxon>Neoptera</taxon>
        <taxon>Endopterygota</taxon>
        <taxon>Coleoptera</taxon>
        <taxon>Polyphaga</taxon>
        <taxon>Cucujiformia</taxon>
        <taxon>Tenebrionidae</taxon>
        <taxon>Zophobas</taxon>
    </lineage>
</organism>
<gene>
    <name evidence="2" type="ORF">Zmor_014926</name>
</gene>
<evidence type="ECO:0000259" key="1">
    <source>
        <dbReference type="Pfam" id="PF03732"/>
    </source>
</evidence>
<dbReference type="InterPro" id="IPR005162">
    <property type="entry name" value="Retrotrans_gag_dom"/>
</dbReference>
<dbReference type="EMBL" id="JALNTZ010000004">
    <property type="protein sequence ID" value="KAJ3655815.1"/>
    <property type="molecule type" value="Genomic_DNA"/>
</dbReference>
<dbReference type="Pfam" id="PF03732">
    <property type="entry name" value="Retrotrans_gag"/>
    <property type="match status" value="1"/>
</dbReference>
<feature type="domain" description="Retrotransposon gag" evidence="1">
    <location>
        <begin position="17"/>
        <end position="74"/>
    </location>
</feature>
<reference evidence="2" key="1">
    <citation type="journal article" date="2023" name="G3 (Bethesda)">
        <title>Whole genome assemblies of Zophobas morio and Tenebrio molitor.</title>
        <authorList>
            <person name="Kaur S."/>
            <person name="Stinson S.A."/>
            <person name="diCenzo G.C."/>
        </authorList>
    </citation>
    <scope>NUCLEOTIDE SEQUENCE</scope>
    <source>
        <strain evidence="2">QUZm001</strain>
    </source>
</reference>
<protein>
    <recommendedName>
        <fullName evidence="1">Retrotransposon gag domain-containing protein</fullName>
    </recommendedName>
</protein>
<comment type="caution">
    <text evidence="2">The sequence shown here is derived from an EMBL/GenBank/DDBJ whole genome shotgun (WGS) entry which is preliminary data.</text>
</comment>